<comment type="subcellular location">
    <subcellularLocation>
        <location evidence="3">Cytoplasm</location>
    </subcellularLocation>
    <subcellularLocation>
        <location evidence="2">Nucleus</location>
    </subcellularLocation>
</comment>
<evidence type="ECO:0000256" key="9">
    <source>
        <dbReference type="ARBA" id="ARBA00022833"/>
    </source>
</evidence>
<dbReference type="OrthoDB" id="445556at2759"/>
<keyword evidence="8" id="KW-0479">Metal-binding</keyword>
<evidence type="ECO:0000256" key="3">
    <source>
        <dbReference type="ARBA" id="ARBA00004496"/>
    </source>
</evidence>
<evidence type="ECO:0000256" key="8">
    <source>
        <dbReference type="ARBA" id="ARBA00022723"/>
    </source>
</evidence>
<reference evidence="14 15" key="1">
    <citation type="submission" date="2014-04" db="EMBL/GenBank/DDBJ databases">
        <authorList>
            <consortium name="DOE Joint Genome Institute"/>
            <person name="Kuo A."/>
            <person name="Martino E."/>
            <person name="Perotto S."/>
            <person name="Kohler A."/>
            <person name="Nagy L.G."/>
            <person name="Floudas D."/>
            <person name="Copeland A."/>
            <person name="Barry K.W."/>
            <person name="Cichocki N."/>
            <person name="Veneault-Fourrey C."/>
            <person name="LaButti K."/>
            <person name="Lindquist E.A."/>
            <person name="Lipzen A."/>
            <person name="Lundell T."/>
            <person name="Morin E."/>
            <person name="Murat C."/>
            <person name="Sun H."/>
            <person name="Tunlid A."/>
            <person name="Henrissat B."/>
            <person name="Grigoriev I.V."/>
            <person name="Hibbett D.S."/>
            <person name="Martin F."/>
            <person name="Nordberg H.P."/>
            <person name="Cantor M.N."/>
            <person name="Hua S.X."/>
        </authorList>
    </citation>
    <scope>NUCLEOTIDE SEQUENCE [LARGE SCALE GENOMIC DNA]</scope>
    <source>
        <strain evidence="14 15">Zn</strain>
    </source>
</reference>
<dbReference type="PANTHER" id="PTHR21454:SF46">
    <property type="entry name" value="DIPHTHAMIDE BIOSYNTHESIS PROTEIN 4"/>
    <property type="match status" value="1"/>
</dbReference>
<evidence type="ECO:0000256" key="6">
    <source>
        <dbReference type="ARBA" id="ARBA00021797"/>
    </source>
</evidence>
<dbReference type="Proteomes" id="UP000054321">
    <property type="component" value="Unassembled WGS sequence"/>
</dbReference>
<sequence>MNPLLIPTHYEILDLPAPLQNETSISAQILRTAYRRALLRHHPDKSSSKSTLNRLSDTKSPFTVDQITHAFHTLSDPQTRAAYNASLALDRHQEASGVGGVRSKVNWKTGIETIDLDDLHMDDDESMEQTWYRGCRCGEGRGFVITLADLEDAAHDGEVTVGCRGCSLWLRVLFGIIEDGGS</sequence>
<dbReference type="AlphaFoldDB" id="A0A0C3HNN9"/>
<dbReference type="SUPFAM" id="SSF144217">
    <property type="entry name" value="CSL zinc finger"/>
    <property type="match status" value="1"/>
</dbReference>
<dbReference type="Pfam" id="PF05207">
    <property type="entry name" value="Zn_ribbon_CSL"/>
    <property type="match status" value="1"/>
</dbReference>
<proteinExistence type="inferred from homology"/>
<dbReference type="InParanoid" id="A0A0C3HNN9"/>
<comment type="function">
    <text evidence="1">Required for the first step of diphthamide biosynthesis, the transfer of 3-amino-3-carboxypropyl from S-adenosyl-L-methionine to a histidine residue. Diphthamide is a post-translational modification of histidine which occurs in elongation factor 2.</text>
</comment>
<protein>
    <recommendedName>
        <fullName evidence="6">Diphthamide biosynthesis protein 4</fullName>
    </recommendedName>
</protein>
<evidence type="ECO:0000259" key="13">
    <source>
        <dbReference type="PROSITE" id="PS51074"/>
    </source>
</evidence>
<evidence type="ECO:0000256" key="7">
    <source>
        <dbReference type="ARBA" id="ARBA00022490"/>
    </source>
</evidence>
<dbReference type="InterPro" id="IPR044248">
    <property type="entry name" value="DPH3/4-like"/>
</dbReference>
<dbReference type="GO" id="GO:0046872">
    <property type="term" value="F:metal ion binding"/>
    <property type="evidence" value="ECO:0007669"/>
    <property type="project" value="UniProtKB-KW"/>
</dbReference>
<dbReference type="PANTHER" id="PTHR21454">
    <property type="entry name" value="DPH3 HOMOLOG-RELATED"/>
    <property type="match status" value="1"/>
</dbReference>
<dbReference type="CDD" id="cd06257">
    <property type="entry name" value="DnaJ"/>
    <property type="match status" value="1"/>
</dbReference>
<feature type="domain" description="J" evidence="12">
    <location>
        <begin position="8"/>
        <end position="87"/>
    </location>
</feature>
<dbReference type="UniPathway" id="UPA00559"/>
<feature type="domain" description="DPH-type MB" evidence="13">
    <location>
        <begin position="110"/>
        <end position="175"/>
    </location>
</feature>
<dbReference type="EMBL" id="KN832872">
    <property type="protein sequence ID" value="KIN04615.1"/>
    <property type="molecule type" value="Genomic_DNA"/>
</dbReference>
<comment type="similarity">
    <text evidence="5">Belongs to the DPH4 family.</text>
</comment>
<dbReference type="FunCoup" id="A0A0C3HNN9">
    <property type="interactions" value="360"/>
</dbReference>
<evidence type="ECO:0000259" key="12">
    <source>
        <dbReference type="PROSITE" id="PS50076"/>
    </source>
</evidence>
<evidence type="ECO:0000256" key="5">
    <source>
        <dbReference type="ARBA" id="ARBA00006169"/>
    </source>
</evidence>
<comment type="pathway">
    <text evidence="4">Protein modification; peptidyl-diphthamide biosynthesis.</text>
</comment>
<dbReference type="HOGENOM" id="CLU_017633_7_0_1"/>
<keyword evidence="15" id="KW-1185">Reference proteome</keyword>
<dbReference type="InterPro" id="IPR036869">
    <property type="entry name" value="J_dom_sf"/>
</dbReference>
<accession>A0A0C3HNN9</accession>
<evidence type="ECO:0000256" key="10">
    <source>
        <dbReference type="ARBA" id="ARBA00023004"/>
    </source>
</evidence>
<dbReference type="GO" id="GO:0017183">
    <property type="term" value="P:protein histidyl modification to diphthamide"/>
    <property type="evidence" value="ECO:0007669"/>
    <property type="project" value="UniProtKB-UniPathway"/>
</dbReference>
<keyword evidence="9" id="KW-0862">Zinc</keyword>
<organism evidence="14 15">
    <name type="scientific">Oidiodendron maius (strain Zn)</name>
    <dbReference type="NCBI Taxonomy" id="913774"/>
    <lineage>
        <taxon>Eukaryota</taxon>
        <taxon>Fungi</taxon>
        <taxon>Dikarya</taxon>
        <taxon>Ascomycota</taxon>
        <taxon>Pezizomycotina</taxon>
        <taxon>Leotiomycetes</taxon>
        <taxon>Leotiomycetes incertae sedis</taxon>
        <taxon>Myxotrichaceae</taxon>
        <taxon>Oidiodendron</taxon>
    </lineage>
</organism>
<dbReference type="InterPro" id="IPR007872">
    <property type="entry name" value="DPH_MB_dom"/>
</dbReference>
<keyword evidence="7" id="KW-0963">Cytoplasm</keyword>
<dbReference type="InterPro" id="IPR036671">
    <property type="entry name" value="DPH_MB_sf"/>
</dbReference>
<keyword evidence="11" id="KW-0539">Nucleus</keyword>
<evidence type="ECO:0000313" key="14">
    <source>
        <dbReference type="EMBL" id="KIN04615.1"/>
    </source>
</evidence>
<evidence type="ECO:0000256" key="2">
    <source>
        <dbReference type="ARBA" id="ARBA00004123"/>
    </source>
</evidence>
<dbReference type="InterPro" id="IPR001623">
    <property type="entry name" value="DnaJ_domain"/>
</dbReference>
<evidence type="ECO:0000256" key="11">
    <source>
        <dbReference type="ARBA" id="ARBA00023242"/>
    </source>
</evidence>
<dbReference type="SUPFAM" id="SSF46565">
    <property type="entry name" value="Chaperone J-domain"/>
    <property type="match status" value="1"/>
</dbReference>
<dbReference type="Gene3D" id="3.10.660.10">
    <property type="entry name" value="DPH Zinc finger"/>
    <property type="match status" value="1"/>
</dbReference>
<dbReference type="GO" id="GO:0005737">
    <property type="term" value="C:cytoplasm"/>
    <property type="evidence" value="ECO:0007669"/>
    <property type="project" value="UniProtKB-SubCell"/>
</dbReference>
<evidence type="ECO:0000256" key="1">
    <source>
        <dbReference type="ARBA" id="ARBA00003474"/>
    </source>
</evidence>
<dbReference type="PROSITE" id="PS50076">
    <property type="entry name" value="DNAJ_2"/>
    <property type="match status" value="1"/>
</dbReference>
<keyword evidence="10" id="KW-0408">Iron</keyword>
<evidence type="ECO:0000313" key="15">
    <source>
        <dbReference type="Proteomes" id="UP000054321"/>
    </source>
</evidence>
<dbReference type="Gene3D" id="1.10.287.110">
    <property type="entry name" value="DnaJ domain"/>
    <property type="match status" value="1"/>
</dbReference>
<dbReference type="Pfam" id="PF00226">
    <property type="entry name" value="DnaJ"/>
    <property type="match status" value="1"/>
</dbReference>
<reference evidence="15" key="2">
    <citation type="submission" date="2015-01" db="EMBL/GenBank/DDBJ databases">
        <title>Evolutionary Origins and Diversification of the Mycorrhizal Mutualists.</title>
        <authorList>
            <consortium name="DOE Joint Genome Institute"/>
            <consortium name="Mycorrhizal Genomics Consortium"/>
            <person name="Kohler A."/>
            <person name="Kuo A."/>
            <person name="Nagy L.G."/>
            <person name="Floudas D."/>
            <person name="Copeland A."/>
            <person name="Barry K.W."/>
            <person name="Cichocki N."/>
            <person name="Veneault-Fourrey C."/>
            <person name="LaButti K."/>
            <person name="Lindquist E.A."/>
            <person name="Lipzen A."/>
            <person name="Lundell T."/>
            <person name="Morin E."/>
            <person name="Murat C."/>
            <person name="Riley R."/>
            <person name="Ohm R."/>
            <person name="Sun H."/>
            <person name="Tunlid A."/>
            <person name="Henrissat B."/>
            <person name="Grigoriev I.V."/>
            <person name="Hibbett D.S."/>
            <person name="Martin F."/>
        </authorList>
    </citation>
    <scope>NUCLEOTIDE SEQUENCE [LARGE SCALE GENOMIC DNA]</scope>
    <source>
        <strain evidence="15">Zn</strain>
    </source>
</reference>
<evidence type="ECO:0000256" key="4">
    <source>
        <dbReference type="ARBA" id="ARBA00005156"/>
    </source>
</evidence>
<dbReference type="STRING" id="913774.A0A0C3HNN9"/>
<name>A0A0C3HNN9_OIDMZ</name>
<dbReference type="SMART" id="SM00271">
    <property type="entry name" value="DnaJ"/>
    <property type="match status" value="1"/>
</dbReference>
<gene>
    <name evidence="14" type="ORF">OIDMADRAFT_50465</name>
</gene>
<dbReference type="GO" id="GO:0005634">
    <property type="term" value="C:nucleus"/>
    <property type="evidence" value="ECO:0007669"/>
    <property type="project" value="UniProtKB-SubCell"/>
</dbReference>
<dbReference type="PROSITE" id="PS51074">
    <property type="entry name" value="DPH_MB"/>
    <property type="match status" value="1"/>
</dbReference>